<dbReference type="PROSITE" id="PS51704">
    <property type="entry name" value="GP_PDE"/>
    <property type="match status" value="1"/>
</dbReference>
<dbReference type="Proteomes" id="UP000614741">
    <property type="component" value="Unassembled WGS sequence"/>
</dbReference>
<reference evidence="2 3" key="1">
    <citation type="submission" date="2021-01" db="EMBL/GenBank/DDBJ databases">
        <title>Whole genome shotgun sequence of Cellulomonas phragmiteti NBRC 110785.</title>
        <authorList>
            <person name="Komaki H."/>
            <person name="Tamura T."/>
        </authorList>
    </citation>
    <scope>NUCLEOTIDE SEQUENCE [LARGE SCALE GENOMIC DNA]</scope>
    <source>
        <strain evidence="2 3">NBRC 110785</strain>
    </source>
</reference>
<dbReference type="PANTHER" id="PTHR46211:SF1">
    <property type="entry name" value="GLYCEROPHOSPHODIESTER PHOSPHODIESTERASE, CYTOPLASMIC"/>
    <property type="match status" value="1"/>
</dbReference>
<dbReference type="InterPro" id="IPR017946">
    <property type="entry name" value="PLC-like_Pdiesterase_TIM-brl"/>
</dbReference>
<dbReference type="Pfam" id="PF03009">
    <property type="entry name" value="GDPD"/>
    <property type="match status" value="1"/>
</dbReference>
<proteinExistence type="predicted"/>
<evidence type="ECO:0000259" key="1">
    <source>
        <dbReference type="PROSITE" id="PS51704"/>
    </source>
</evidence>
<accession>A0ABQ4DQZ8</accession>
<protein>
    <submittedName>
        <fullName evidence="2">Glycerophosphoryl diester phosphodiesterase</fullName>
    </submittedName>
</protein>
<evidence type="ECO:0000313" key="2">
    <source>
        <dbReference type="EMBL" id="GIG41787.1"/>
    </source>
</evidence>
<keyword evidence="3" id="KW-1185">Reference proteome</keyword>
<name>A0ABQ4DQZ8_9CELL</name>
<dbReference type="PANTHER" id="PTHR46211">
    <property type="entry name" value="GLYCEROPHOSPHORYL DIESTER PHOSPHODIESTERASE"/>
    <property type="match status" value="1"/>
</dbReference>
<gene>
    <name evidence="2" type="primary">glpQ</name>
    <name evidence="2" type="ORF">Cph01nite_35490</name>
</gene>
<dbReference type="Gene3D" id="3.20.20.190">
    <property type="entry name" value="Phosphatidylinositol (PI) phosphodiesterase"/>
    <property type="match status" value="1"/>
</dbReference>
<sequence>MTRVVAHRGSSWVAPQNTLAAFEAAARAGADSIELDVQLTADGHVVVIHDDTLDATTDGSGWLKDTTLAQVRELDAGAWFSSAYAGQRVPLLDEVVDLLLRHPSVDLLCEVKGEWTAEEAARVTGPLRAAGLADRVVVQSFWPGTVRSLREADPALRRGLLLAGVDADTLDLCASLDVVMANPHGLLLQQDPGLVARLHDADLRVAVWTLDEPTHWSAAVDLGVDEIITDRPDRLAGWLAARRP</sequence>
<dbReference type="EMBL" id="BONP01000038">
    <property type="protein sequence ID" value="GIG41787.1"/>
    <property type="molecule type" value="Genomic_DNA"/>
</dbReference>
<evidence type="ECO:0000313" key="3">
    <source>
        <dbReference type="Proteomes" id="UP000614741"/>
    </source>
</evidence>
<dbReference type="SUPFAM" id="SSF51695">
    <property type="entry name" value="PLC-like phosphodiesterases"/>
    <property type="match status" value="1"/>
</dbReference>
<comment type="caution">
    <text evidence="2">The sequence shown here is derived from an EMBL/GenBank/DDBJ whole genome shotgun (WGS) entry which is preliminary data.</text>
</comment>
<dbReference type="InterPro" id="IPR030395">
    <property type="entry name" value="GP_PDE_dom"/>
</dbReference>
<organism evidence="2 3">
    <name type="scientific">Cellulomonas phragmiteti</name>
    <dbReference type="NCBI Taxonomy" id="478780"/>
    <lineage>
        <taxon>Bacteria</taxon>
        <taxon>Bacillati</taxon>
        <taxon>Actinomycetota</taxon>
        <taxon>Actinomycetes</taxon>
        <taxon>Micrococcales</taxon>
        <taxon>Cellulomonadaceae</taxon>
        <taxon>Cellulomonas</taxon>
    </lineage>
</organism>
<feature type="domain" description="GP-PDE" evidence="1">
    <location>
        <begin position="2"/>
        <end position="239"/>
    </location>
</feature>
<dbReference type="RefSeq" id="WP_203676250.1">
    <property type="nucleotide sequence ID" value="NZ_BONP01000038.1"/>
</dbReference>